<proteinExistence type="predicted"/>
<sequence>MPMMEFTTERPDPNNSTCVVVYTMCNKCLNDFFIATTNEVDPGDSLSYEVLRMRMARYMCRSLNGQKIATQMGYDDVMWERSGFVARRNIMQSVTTRTTFTTFSVLSIENHQYGAVVPNTEMLLNFKKSQDGRASLPTELNPTCEHEDETVSVAHQEHQDRGGREERHGLLQEGQRGIRRVQPVAQVRLRVREPDVHDTKQYMMYKKAEMFDDTEVMRETINTPDDHPQRAQENGKDGQELQRARMAPQNRDLMKMLLDASDKELVEASPYDRIWGIGFDKAHAAADVTNWGSNKLERSLLEVRAMINDMLRLTPNGMTGSIPVTTTTLAFCDVCACITMISNTSLDTEVTRAQLMVTTCGSCARRFGVTFGSMGGQDLMGLYEIIHKKVELSSVGPVSCR</sequence>
<comment type="caution">
    <text evidence="3">The sequence shown here is derived from an EMBL/GenBank/DDBJ whole genome shotgun (WGS) entry which is preliminary data.</text>
</comment>
<organism evidence="3 4">
    <name type="scientific">Penicillium canescens</name>
    <dbReference type="NCBI Taxonomy" id="5083"/>
    <lineage>
        <taxon>Eukaryota</taxon>
        <taxon>Fungi</taxon>
        <taxon>Dikarya</taxon>
        <taxon>Ascomycota</taxon>
        <taxon>Pezizomycotina</taxon>
        <taxon>Eurotiomycetes</taxon>
        <taxon>Eurotiomycetidae</taxon>
        <taxon>Eurotiales</taxon>
        <taxon>Aspergillaceae</taxon>
        <taxon>Penicillium</taxon>
    </lineage>
</organism>
<evidence type="ECO:0000256" key="1">
    <source>
        <dbReference type="SAM" id="MobiDB-lite"/>
    </source>
</evidence>
<evidence type="ECO:0000259" key="2">
    <source>
        <dbReference type="Pfam" id="PF08719"/>
    </source>
</evidence>
<dbReference type="Proteomes" id="UP001219568">
    <property type="component" value="Unassembled WGS sequence"/>
</dbReference>
<evidence type="ECO:0000313" key="3">
    <source>
        <dbReference type="EMBL" id="KAJ6038384.1"/>
    </source>
</evidence>
<feature type="domain" description="NADAR" evidence="2">
    <location>
        <begin position="198"/>
        <end position="307"/>
    </location>
</feature>
<dbReference type="Pfam" id="PF08719">
    <property type="entry name" value="NADAR"/>
    <property type="match status" value="1"/>
</dbReference>
<accession>A0AAD6I9P2</accession>
<gene>
    <name evidence="3" type="ORF">N7460_008155</name>
</gene>
<feature type="region of interest" description="Disordered" evidence="1">
    <location>
        <begin position="221"/>
        <end position="242"/>
    </location>
</feature>
<dbReference type="CDD" id="cd15457">
    <property type="entry name" value="NADAR"/>
    <property type="match status" value="1"/>
</dbReference>
<dbReference type="SUPFAM" id="SSF143990">
    <property type="entry name" value="YbiA-like"/>
    <property type="match status" value="1"/>
</dbReference>
<dbReference type="InterPro" id="IPR037238">
    <property type="entry name" value="YbiA-like_sf"/>
</dbReference>
<name>A0AAD6I9P2_PENCN</name>
<keyword evidence="4" id="KW-1185">Reference proteome</keyword>
<protein>
    <recommendedName>
        <fullName evidence="2">NADAR domain-containing protein</fullName>
    </recommendedName>
</protein>
<reference evidence="3" key="2">
    <citation type="submission" date="2023-01" db="EMBL/GenBank/DDBJ databases">
        <authorList>
            <person name="Petersen C."/>
        </authorList>
    </citation>
    <scope>NUCLEOTIDE SEQUENCE</scope>
    <source>
        <strain evidence="3">IBT 15450</strain>
    </source>
</reference>
<dbReference type="EMBL" id="JAQJZL010000009">
    <property type="protein sequence ID" value="KAJ6038384.1"/>
    <property type="molecule type" value="Genomic_DNA"/>
</dbReference>
<reference evidence="3" key="1">
    <citation type="journal article" date="2023" name="IMA Fungus">
        <title>Comparative genomic study of the Penicillium genus elucidates a diverse pangenome and 15 lateral gene transfer events.</title>
        <authorList>
            <person name="Petersen C."/>
            <person name="Sorensen T."/>
            <person name="Nielsen M.R."/>
            <person name="Sondergaard T.E."/>
            <person name="Sorensen J.L."/>
            <person name="Fitzpatrick D.A."/>
            <person name="Frisvad J.C."/>
            <person name="Nielsen K.L."/>
        </authorList>
    </citation>
    <scope>NUCLEOTIDE SEQUENCE</scope>
    <source>
        <strain evidence="3">IBT 15450</strain>
    </source>
</reference>
<dbReference type="InterPro" id="IPR012816">
    <property type="entry name" value="NADAR"/>
</dbReference>
<evidence type="ECO:0000313" key="4">
    <source>
        <dbReference type="Proteomes" id="UP001219568"/>
    </source>
</evidence>
<dbReference type="AlphaFoldDB" id="A0AAD6I9P2"/>
<dbReference type="Gene3D" id="1.10.357.40">
    <property type="entry name" value="YbiA-like"/>
    <property type="match status" value="1"/>
</dbReference>